<evidence type="ECO:0000256" key="1">
    <source>
        <dbReference type="PROSITE-ProRule" id="PRU00047"/>
    </source>
</evidence>
<dbReference type="InterPro" id="IPR001878">
    <property type="entry name" value="Znf_CCHC"/>
</dbReference>
<organism evidence="4 5">
    <name type="scientific">Lasius niger</name>
    <name type="common">Black garden ant</name>
    <dbReference type="NCBI Taxonomy" id="67767"/>
    <lineage>
        <taxon>Eukaryota</taxon>
        <taxon>Metazoa</taxon>
        <taxon>Ecdysozoa</taxon>
        <taxon>Arthropoda</taxon>
        <taxon>Hexapoda</taxon>
        <taxon>Insecta</taxon>
        <taxon>Pterygota</taxon>
        <taxon>Neoptera</taxon>
        <taxon>Endopterygota</taxon>
        <taxon>Hymenoptera</taxon>
        <taxon>Apocrita</taxon>
        <taxon>Aculeata</taxon>
        <taxon>Formicoidea</taxon>
        <taxon>Formicidae</taxon>
        <taxon>Formicinae</taxon>
        <taxon>Lasius</taxon>
        <taxon>Lasius</taxon>
    </lineage>
</organism>
<dbReference type="Pfam" id="PF00098">
    <property type="entry name" value="zf-CCHC"/>
    <property type="match status" value="1"/>
</dbReference>
<reference evidence="4 5" key="1">
    <citation type="submission" date="2015-04" db="EMBL/GenBank/DDBJ databases">
        <title>Lasius niger genome sequencing.</title>
        <authorList>
            <person name="Konorov E.A."/>
            <person name="Nikitin M.A."/>
            <person name="Kirill M.V."/>
            <person name="Chang P."/>
        </authorList>
    </citation>
    <scope>NUCLEOTIDE SEQUENCE [LARGE SCALE GENOMIC DNA]</scope>
    <source>
        <tissue evidence="4">Whole</tissue>
    </source>
</reference>
<sequence>MRNGLGTVWARCPLAAATTIAARKKVNIGWTVVRVELLQARPIQCFKCWGFGHVRFACTSSVDRSRSCFNCGKEGHSLRDCQLPSYCVVCAAEGKGSNHRLGSTLCEANRKPKRPRPGALKSTMLGRRKSNDNNTDNEL</sequence>
<dbReference type="AlphaFoldDB" id="A0A0J7K206"/>
<gene>
    <name evidence="4" type="ORF">RF55_17948</name>
</gene>
<feature type="domain" description="CCHC-type" evidence="3">
    <location>
        <begin position="68"/>
        <end position="81"/>
    </location>
</feature>
<feature type="region of interest" description="Disordered" evidence="2">
    <location>
        <begin position="96"/>
        <end position="139"/>
    </location>
</feature>
<keyword evidence="1" id="KW-0862">Zinc</keyword>
<evidence type="ECO:0000313" key="5">
    <source>
        <dbReference type="Proteomes" id="UP000036403"/>
    </source>
</evidence>
<evidence type="ECO:0000259" key="3">
    <source>
        <dbReference type="PROSITE" id="PS50158"/>
    </source>
</evidence>
<evidence type="ECO:0000313" key="4">
    <source>
        <dbReference type="EMBL" id="KMQ84329.1"/>
    </source>
</evidence>
<dbReference type="GO" id="GO:0008270">
    <property type="term" value="F:zinc ion binding"/>
    <property type="evidence" value="ECO:0007669"/>
    <property type="project" value="UniProtKB-KW"/>
</dbReference>
<protein>
    <submittedName>
        <fullName evidence="4">Gag polyprotein</fullName>
    </submittedName>
</protein>
<keyword evidence="1" id="KW-0479">Metal-binding</keyword>
<dbReference type="EMBL" id="LBMM01016720">
    <property type="protein sequence ID" value="KMQ84329.1"/>
    <property type="molecule type" value="Genomic_DNA"/>
</dbReference>
<accession>A0A0J7K206</accession>
<comment type="caution">
    <text evidence="4">The sequence shown here is derived from an EMBL/GenBank/DDBJ whole genome shotgun (WGS) entry which is preliminary data.</text>
</comment>
<dbReference type="SMART" id="SM00343">
    <property type="entry name" value="ZnF_C2HC"/>
    <property type="match status" value="2"/>
</dbReference>
<dbReference type="InterPro" id="IPR036875">
    <property type="entry name" value="Znf_CCHC_sf"/>
</dbReference>
<dbReference type="Gene3D" id="4.10.60.10">
    <property type="entry name" value="Zinc finger, CCHC-type"/>
    <property type="match status" value="1"/>
</dbReference>
<proteinExistence type="predicted"/>
<dbReference type="OrthoDB" id="7555146at2759"/>
<dbReference type="SUPFAM" id="SSF57756">
    <property type="entry name" value="Retrovirus zinc finger-like domains"/>
    <property type="match status" value="1"/>
</dbReference>
<dbReference type="PROSITE" id="PS50158">
    <property type="entry name" value="ZF_CCHC"/>
    <property type="match status" value="1"/>
</dbReference>
<evidence type="ECO:0000256" key="2">
    <source>
        <dbReference type="SAM" id="MobiDB-lite"/>
    </source>
</evidence>
<name>A0A0J7K206_LASNI</name>
<keyword evidence="1" id="KW-0863">Zinc-finger</keyword>
<keyword evidence="5" id="KW-1185">Reference proteome</keyword>
<dbReference type="Proteomes" id="UP000036403">
    <property type="component" value="Unassembled WGS sequence"/>
</dbReference>
<dbReference type="GO" id="GO:0003676">
    <property type="term" value="F:nucleic acid binding"/>
    <property type="evidence" value="ECO:0007669"/>
    <property type="project" value="InterPro"/>
</dbReference>
<dbReference type="PaxDb" id="67767-A0A0J7K206"/>